<dbReference type="RefSeq" id="WP_076043808.1">
    <property type="nucleotide sequence ID" value="NZ_MQUR01000016.1"/>
</dbReference>
<sequence length="176" mass="18563">MTSRPLRTVTVLAAAAAAALCGTASTAHATPAGHGAQEADRRTPRIVTAWAGAWNGSDPRALGALFTADGTYTDEAVAVTFRGRKEISGWKARADSLIDNVRVTVRTTRVDGDRVTVRAVYSGHLKGAPQPFAVPMTTVLDLDRNHCRITSDKDHYSLAAVLSQSGLPADWTPPAG</sequence>
<evidence type="ECO:0000313" key="3">
    <source>
        <dbReference type="EMBL" id="OLZ69637.1"/>
    </source>
</evidence>
<keyword evidence="4" id="KW-1185">Reference proteome</keyword>
<dbReference type="SUPFAM" id="SSF54427">
    <property type="entry name" value="NTF2-like"/>
    <property type="match status" value="1"/>
</dbReference>
<dbReference type="Pfam" id="PF12680">
    <property type="entry name" value="SnoaL_2"/>
    <property type="match status" value="1"/>
</dbReference>
<evidence type="ECO:0000256" key="1">
    <source>
        <dbReference type="SAM" id="SignalP"/>
    </source>
</evidence>
<comment type="caution">
    <text evidence="3">The sequence shown here is derived from an EMBL/GenBank/DDBJ whole genome shotgun (WGS) entry which is preliminary data.</text>
</comment>
<dbReference type="EMBL" id="MQUR01000016">
    <property type="protein sequence ID" value="OLZ69637.1"/>
    <property type="molecule type" value="Genomic_DNA"/>
</dbReference>
<name>A0ABX3G5Y7_9ACTN</name>
<feature type="chain" id="PRO_5045579479" description="SnoaL-like domain-containing protein" evidence="1">
    <location>
        <begin position="30"/>
        <end position="176"/>
    </location>
</feature>
<reference evidence="3 4" key="1">
    <citation type="submission" date="2016-01" db="EMBL/GenBank/DDBJ databases">
        <title>Streptomyces amritsarensis strain MTCC 11845 genome sequencing and assembly.</title>
        <authorList>
            <person name="Sharma D."/>
            <person name="Nair G.R."/>
            <person name="Kaur G."/>
            <person name="Manhas R.K."/>
            <person name="Mayilraj S."/>
        </authorList>
    </citation>
    <scope>NUCLEOTIDE SEQUENCE [LARGE SCALE GENOMIC DNA]</scope>
    <source>
        <strain evidence="3 4">MTCC 11845</strain>
    </source>
</reference>
<evidence type="ECO:0000259" key="2">
    <source>
        <dbReference type="Pfam" id="PF12680"/>
    </source>
</evidence>
<accession>A0ABX3G5Y7</accession>
<keyword evidence="1" id="KW-0732">Signal</keyword>
<organism evidence="3 4">
    <name type="scientific">Streptomyces amritsarensis</name>
    <dbReference type="NCBI Taxonomy" id="681158"/>
    <lineage>
        <taxon>Bacteria</taxon>
        <taxon>Bacillati</taxon>
        <taxon>Actinomycetota</taxon>
        <taxon>Actinomycetes</taxon>
        <taxon>Kitasatosporales</taxon>
        <taxon>Streptomycetaceae</taxon>
        <taxon>Streptomyces</taxon>
    </lineage>
</organism>
<feature type="domain" description="SnoaL-like" evidence="2">
    <location>
        <begin position="47"/>
        <end position="145"/>
    </location>
</feature>
<dbReference type="InterPro" id="IPR037401">
    <property type="entry name" value="SnoaL-like"/>
</dbReference>
<dbReference type="InterPro" id="IPR032710">
    <property type="entry name" value="NTF2-like_dom_sf"/>
</dbReference>
<proteinExistence type="predicted"/>
<protein>
    <recommendedName>
        <fullName evidence="2">SnoaL-like domain-containing protein</fullName>
    </recommendedName>
</protein>
<evidence type="ECO:0000313" key="4">
    <source>
        <dbReference type="Proteomes" id="UP000187151"/>
    </source>
</evidence>
<dbReference type="Gene3D" id="3.10.450.50">
    <property type="match status" value="1"/>
</dbReference>
<feature type="signal peptide" evidence="1">
    <location>
        <begin position="1"/>
        <end position="29"/>
    </location>
</feature>
<gene>
    <name evidence="3" type="ORF">AVW11_10195</name>
</gene>
<dbReference type="Proteomes" id="UP000187151">
    <property type="component" value="Unassembled WGS sequence"/>
</dbReference>